<dbReference type="EMBL" id="RPDH01000002">
    <property type="protein sequence ID" value="RPE07918.1"/>
    <property type="molecule type" value="Genomic_DNA"/>
</dbReference>
<accession>A0A3N4PK68</accession>
<dbReference type="Gene3D" id="2.130.10.10">
    <property type="entry name" value="YVTN repeat-like/Quinoprotein amine dehydrogenase"/>
    <property type="match status" value="1"/>
</dbReference>
<dbReference type="InterPro" id="IPR015943">
    <property type="entry name" value="WD40/YVTN_repeat-like_dom_sf"/>
</dbReference>
<protein>
    <recommendedName>
        <fullName evidence="3">YncE family protein</fullName>
    </recommendedName>
</protein>
<reference evidence="1 2" key="1">
    <citation type="submission" date="2018-11" db="EMBL/GenBank/DDBJ databases">
        <title>Chitinophaga lutea sp.nov., isolate from arsenic contaminated soil.</title>
        <authorList>
            <person name="Zong Y."/>
        </authorList>
    </citation>
    <scope>NUCLEOTIDE SEQUENCE [LARGE SCALE GENOMIC DNA]</scope>
    <source>
        <strain evidence="1 2">ZY74</strain>
    </source>
</reference>
<organism evidence="1 2">
    <name type="scientific">Chitinophaga lutea</name>
    <dbReference type="NCBI Taxonomy" id="2488634"/>
    <lineage>
        <taxon>Bacteria</taxon>
        <taxon>Pseudomonadati</taxon>
        <taxon>Bacteroidota</taxon>
        <taxon>Chitinophagia</taxon>
        <taxon>Chitinophagales</taxon>
        <taxon>Chitinophagaceae</taxon>
        <taxon>Chitinophaga</taxon>
    </lineage>
</organism>
<comment type="caution">
    <text evidence="1">The sequence shown here is derived from an EMBL/GenBank/DDBJ whole genome shotgun (WGS) entry which is preliminary data.</text>
</comment>
<keyword evidence="2" id="KW-1185">Reference proteome</keyword>
<sequence>MKKMLLYIVVTLFCFPGCDESPGSPHVSQTSFIIDYRDLSGVSDGIAIIELDPESPQFGKITSRIELGKDVLPHHIYFDRRQKRVYNTALGFPYLYELKLKHGPDGRPYIAKAEPINTGGNQVGEDMFFTNDGRYFVTFMGGRGNEHGGTVGVFRATDNRLIHTIEADMHHDSTKFIMHPHGISMNESTRRLMVTSTIHPGLTSGVGSTVTLINADNYSLIKTYKVADAGAPASSPVEVLLLRNGFLPYALVTTMLGGDVWIAPRDPKTNNYGEFTKFFDGSDHGLGWALEFYVSAEKLLYVSFAKPGVVKVFDIAALPAVKVVRTLQSDPGAHHMAFFKTKSGRDVVAVQNNMLNLPDINAGTIAVFDVKTGERLATAQVKKNYNIQPESIEWANGNGHYMHH</sequence>
<dbReference type="OrthoDB" id="9768634at2"/>
<gene>
    <name evidence="1" type="ORF">EGT74_12635</name>
</gene>
<dbReference type="AlphaFoldDB" id="A0A3N4PK68"/>
<dbReference type="Proteomes" id="UP000278351">
    <property type="component" value="Unassembled WGS sequence"/>
</dbReference>
<evidence type="ECO:0000313" key="2">
    <source>
        <dbReference type="Proteomes" id="UP000278351"/>
    </source>
</evidence>
<evidence type="ECO:0008006" key="3">
    <source>
        <dbReference type="Google" id="ProtNLM"/>
    </source>
</evidence>
<name>A0A3N4PK68_9BACT</name>
<dbReference type="RefSeq" id="WP_123846919.1">
    <property type="nucleotide sequence ID" value="NZ_RPDH01000002.1"/>
</dbReference>
<dbReference type="SUPFAM" id="SSF51004">
    <property type="entry name" value="C-terminal (heme d1) domain of cytochrome cd1-nitrite reductase"/>
    <property type="match status" value="1"/>
</dbReference>
<proteinExistence type="predicted"/>
<evidence type="ECO:0000313" key="1">
    <source>
        <dbReference type="EMBL" id="RPE07918.1"/>
    </source>
</evidence>
<dbReference type="InterPro" id="IPR011048">
    <property type="entry name" value="Haem_d1_sf"/>
</dbReference>